<evidence type="ECO:0000313" key="3">
    <source>
        <dbReference type="EMBL" id="QEM05678.1"/>
    </source>
</evidence>
<dbReference type="EMBL" id="CP071880">
    <property type="protein sequence ID" value="QTE51797.1"/>
    <property type="molecule type" value="Genomic_DNA"/>
</dbReference>
<keyword evidence="6" id="KW-1185">Reference proteome</keyword>
<evidence type="ECO:0000313" key="4">
    <source>
        <dbReference type="EMBL" id="QTE51797.1"/>
    </source>
</evidence>
<dbReference type="CDD" id="cd02205">
    <property type="entry name" value="CBS_pair_SF"/>
    <property type="match status" value="1"/>
</dbReference>
<dbReference type="InterPro" id="IPR051462">
    <property type="entry name" value="CBS_domain-containing"/>
</dbReference>
<proteinExistence type="predicted"/>
<reference evidence="4 6" key="2">
    <citation type="submission" date="2021-03" db="EMBL/GenBank/DDBJ databases">
        <title>Mucilaginibacter strains isolated from gold and copper mining confer multi heavy-metal resistance.</title>
        <authorList>
            <person name="Li Y."/>
        </authorList>
    </citation>
    <scope>NUCLEOTIDE SEQUENCE [LARGE SCALE GENOMIC DNA]</scope>
    <source>
        <strain evidence="4 6">P2-4</strain>
    </source>
</reference>
<dbReference type="Proteomes" id="UP000663940">
    <property type="component" value="Chromosome"/>
</dbReference>
<dbReference type="Proteomes" id="UP000250557">
    <property type="component" value="Chromosome"/>
</dbReference>
<dbReference type="InterPro" id="IPR000644">
    <property type="entry name" value="CBS_dom"/>
</dbReference>
<evidence type="ECO:0000313" key="6">
    <source>
        <dbReference type="Proteomes" id="UP000663940"/>
    </source>
</evidence>
<evidence type="ECO:0000256" key="1">
    <source>
        <dbReference type="ARBA" id="ARBA00022737"/>
    </source>
</evidence>
<reference evidence="3 5" key="1">
    <citation type="submission" date="2019-08" db="EMBL/GenBank/DDBJ databases">
        <title>Comparative genome analysis confer to the adaptation heavy metal polluted environment.</title>
        <authorList>
            <person name="Li Y."/>
        </authorList>
    </citation>
    <scope>NUCLEOTIDE SEQUENCE [LARGE SCALE GENOMIC DNA]</scope>
    <source>
        <strain evidence="3 5">P2</strain>
    </source>
</reference>
<dbReference type="SMART" id="SM00116">
    <property type="entry name" value="CBS"/>
    <property type="match status" value="2"/>
</dbReference>
<feature type="domain" description="CBS" evidence="2">
    <location>
        <begin position="115"/>
        <end position="163"/>
    </location>
</feature>
<dbReference type="InterPro" id="IPR046342">
    <property type="entry name" value="CBS_dom_sf"/>
</dbReference>
<evidence type="ECO:0000313" key="5">
    <source>
        <dbReference type="Proteomes" id="UP000250557"/>
    </source>
</evidence>
<dbReference type="AlphaFoldDB" id="A0AAE6JHQ9"/>
<name>A0AAE6JHQ9_9SPHI</name>
<organism evidence="3 5">
    <name type="scientific">Mucilaginibacter rubeus</name>
    <dbReference type="NCBI Taxonomy" id="2027860"/>
    <lineage>
        <taxon>Bacteria</taxon>
        <taxon>Pseudomonadati</taxon>
        <taxon>Bacteroidota</taxon>
        <taxon>Sphingobacteriia</taxon>
        <taxon>Sphingobacteriales</taxon>
        <taxon>Sphingobacteriaceae</taxon>
        <taxon>Mucilaginibacter</taxon>
    </lineage>
</organism>
<dbReference type="EMBL" id="CP043451">
    <property type="protein sequence ID" value="QEM05678.1"/>
    <property type="molecule type" value="Genomic_DNA"/>
</dbReference>
<dbReference type="SUPFAM" id="SSF54631">
    <property type="entry name" value="CBS-domain pair"/>
    <property type="match status" value="1"/>
</dbReference>
<gene>
    <name evidence="3" type="ORF">DIU31_019965</name>
    <name evidence="4" type="ORF">J3L21_07515</name>
</gene>
<dbReference type="Pfam" id="PF00571">
    <property type="entry name" value="CBS"/>
    <property type="match status" value="1"/>
</dbReference>
<dbReference type="PANTHER" id="PTHR48108:SF26">
    <property type="entry name" value="CBS DOMAIN-CONTAINING PROTEIN DDB_G0289609"/>
    <property type="match status" value="1"/>
</dbReference>
<sequence length="346" mass="39357">MSQPQPNFEDILAEVKKNRKSIRTFPYVATQYLGVARRGWRVIQEINELLDEYDCICEPEFGRAWFYGEIEIIPKPKLSAGKTDDSAMDWDPTPRLSSLKAANLSKLKDGGEGVGLISVNRDTPLAAATTLMIMHDFSQLPIMNTPREVEGIISWRSIGRALSLGRACKTVNDCKEEVVILEEDELLFNAAKIVLEKEVILVRQKDKTISGIVTATDIGQQFISMAEPFLMIEQIENHIRKMLNNIFGPEDLVFTDKQVEKPKEIKNLSDLTFGQYVKLVEDPKKFEKLKLNVDRSVLAKQLEEVRKIRNDVMHFATDEITPQNRELLRQTLNFLHIITATLKGAN</sequence>
<evidence type="ECO:0000259" key="2">
    <source>
        <dbReference type="SMART" id="SM00116"/>
    </source>
</evidence>
<protein>
    <submittedName>
        <fullName evidence="3">CBS domain-containing protein</fullName>
    </submittedName>
</protein>
<dbReference type="RefSeq" id="WP_112658932.1">
    <property type="nucleotide sequence ID" value="NZ_CP043451.1"/>
</dbReference>
<keyword evidence="1" id="KW-0677">Repeat</keyword>
<dbReference type="Gene3D" id="3.10.580.10">
    <property type="entry name" value="CBS-domain"/>
    <property type="match status" value="1"/>
</dbReference>
<accession>A0AAE6JHQ9</accession>
<dbReference type="PANTHER" id="PTHR48108">
    <property type="entry name" value="CBS DOMAIN-CONTAINING PROTEIN CBSX2, CHLOROPLASTIC"/>
    <property type="match status" value="1"/>
</dbReference>
<feature type="domain" description="CBS" evidence="2">
    <location>
        <begin position="177"/>
        <end position="223"/>
    </location>
</feature>